<dbReference type="RefSeq" id="WP_240536293.1">
    <property type="nucleotide sequence ID" value="NZ_AP021854.1"/>
</dbReference>
<reference evidence="3 4" key="1">
    <citation type="submission" date="2024-07" db="EMBL/GenBank/DDBJ databases">
        <title>Genomic Encyclopedia of Type Strains, Phase V (KMG-V): Genome sequencing to study the core and pangenomes of soil and plant-associated prokaryotes.</title>
        <authorList>
            <person name="Whitman W."/>
        </authorList>
    </citation>
    <scope>NUCLEOTIDE SEQUENCE [LARGE SCALE GENOMIC DNA]</scope>
    <source>
        <strain evidence="3 4">USDA 152</strain>
    </source>
</reference>
<evidence type="ECO:0000313" key="3">
    <source>
        <dbReference type="EMBL" id="MEY9458604.1"/>
    </source>
</evidence>
<dbReference type="EMBL" id="JBGBZJ010000003">
    <property type="protein sequence ID" value="MEY9458604.1"/>
    <property type="molecule type" value="Genomic_DNA"/>
</dbReference>
<dbReference type="Proteomes" id="UP001565369">
    <property type="component" value="Unassembled WGS sequence"/>
</dbReference>
<gene>
    <name evidence="3" type="ORF">ABIG07_007552</name>
</gene>
<accession>A0ABV4G424</accession>
<comment type="caution">
    <text evidence="3">The sequence shown here is derived from an EMBL/GenBank/DDBJ whole genome shotgun (WGS) entry which is preliminary data.</text>
</comment>
<keyword evidence="2" id="KW-0472">Membrane</keyword>
<keyword evidence="4" id="KW-1185">Reference proteome</keyword>
<protein>
    <submittedName>
        <fullName evidence="3">Uncharacterized protein</fullName>
    </submittedName>
</protein>
<organism evidence="3 4">
    <name type="scientific">Bradyrhizobium ottawaense</name>
    <dbReference type="NCBI Taxonomy" id="931866"/>
    <lineage>
        <taxon>Bacteria</taxon>
        <taxon>Pseudomonadati</taxon>
        <taxon>Pseudomonadota</taxon>
        <taxon>Alphaproteobacteria</taxon>
        <taxon>Hyphomicrobiales</taxon>
        <taxon>Nitrobacteraceae</taxon>
        <taxon>Bradyrhizobium</taxon>
    </lineage>
</organism>
<keyword evidence="2" id="KW-0812">Transmembrane</keyword>
<evidence type="ECO:0000313" key="4">
    <source>
        <dbReference type="Proteomes" id="UP001565369"/>
    </source>
</evidence>
<feature type="region of interest" description="Disordered" evidence="1">
    <location>
        <begin position="1"/>
        <end position="20"/>
    </location>
</feature>
<proteinExistence type="predicted"/>
<evidence type="ECO:0000256" key="2">
    <source>
        <dbReference type="SAM" id="Phobius"/>
    </source>
</evidence>
<feature type="transmembrane region" description="Helical" evidence="2">
    <location>
        <begin position="26"/>
        <end position="48"/>
    </location>
</feature>
<name>A0ABV4G424_9BRAD</name>
<evidence type="ECO:0000256" key="1">
    <source>
        <dbReference type="SAM" id="MobiDB-lite"/>
    </source>
</evidence>
<keyword evidence="2" id="KW-1133">Transmembrane helix</keyword>
<sequence length="81" mass="8631">MFQEMPTDLMRASAPPASPPTSARNFNIVAIALTGALVALQLVGLALLERSHAHAMQMSFPREPAACTDTPDVAVPQIPYD</sequence>